<comment type="similarity">
    <text evidence="1">Belongs to the PemK/MazF family.</text>
</comment>
<protein>
    <submittedName>
        <fullName evidence="3">Type II toxin-antitoxin system PemK/MazF family toxin</fullName>
    </submittedName>
</protein>
<proteinExistence type="inferred from homology"/>
<gene>
    <name evidence="3" type="ORF">FPZ47_24165</name>
</gene>
<organism evidence="3 4">
    <name type="scientific">Mycobacterium helveticum</name>
    <dbReference type="NCBI Taxonomy" id="2592811"/>
    <lineage>
        <taxon>Bacteria</taxon>
        <taxon>Bacillati</taxon>
        <taxon>Actinomycetota</taxon>
        <taxon>Actinomycetes</taxon>
        <taxon>Mycobacteriales</taxon>
        <taxon>Mycobacteriaceae</taxon>
        <taxon>Mycobacterium</taxon>
    </lineage>
</organism>
<dbReference type="InterPro" id="IPR011067">
    <property type="entry name" value="Plasmid_toxin/cell-grow_inhib"/>
</dbReference>
<evidence type="ECO:0000313" key="4">
    <source>
        <dbReference type="Proteomes" id="UP000320513"/>
    </source>
</evidence>
<evidence type="ECO:0000313" key="3">
    <source>
        <dbReference type="EMBL" id="TVS83163.1"/>
    </source>
</evidence>
<sequence length="142" mass="15956">MRTESRCVICVPRTGPGCRGCFTSSLTGVRRLPRIESGQVWFVDFEPVRGREQGKDRPALVVSSRFHLDLTMGQRICVLPLTSGERAGWLHRVRVGSGGGWVITEQIRTVSVERFRRYAPQIQLSVAELNEVRHALAQLLTV</sequence>
<dbReference type="OrthoDB" id="9808744at2"/>
<dbReference type="Gene3D" id="2.30.30.110">
    <property type="match status" value="1"/>
</dbReference>
<keyword evidence="4" id="KW-1185">Reference proteome</keyword>
<dbReference type="AlphaFoldDB" id="A0A557XCD8"/>
<evidence type="ECO:0000256" key="2">
    <source>
        <dbReference type="ARBA" id="ARBA00022649"/>
    </source>
</evidence>
<dbReference type="GO" id="GO:0016075">
    <property type="term" value="P:rRNA catabolic process"/>
    <property type="evidence" value="ECO:0007669"/>
    <property type="project" value="TreeGrafter"/>
</dbReference>
<dbReference type="Pfam" id="PF02452">
    <property type="entry name" value="PemK_toxin"/>
    <property type="match status" value="1"/>
</dbReference>
<comment type="caution">
    <text evidence="3">The sequence shown here is derived from an EMBL/GenBank/DDBJ whole genome shotgun (WGS) entry which is preliminary data.</text>
</comment>
<dbReference type="GO" id="GO:0003677">
    <property type="term" value="F:DNA binding"/>
    <property type="evidence" value="ECO:0007669"/>
    <property type="project" value="InterPro"/>
</dbReference>
<reference evidence="3 4" key="1">
    <citation type="submission" date="2019-07" db="EMBL/GenBank/DDBJ databases">
        <title>New Mycobacterium species.</title>
        <authorList>
            <person name="Tortoli E."/>
            <person name="Ghielmetti G."/>
            <person name="Friedel U."/>
            <person name="Trovato A."/>
        </authorList>
    </citation>
    <scope>NUCLEOTIDE SEQUENCE [LARGE SCALE GENOMIC DNA]</scope>
    <source>
        <strain evidence="3 4">16-83</strain>
    </source>
</reference>
<dbReference type="EMBL" id="VMQU01000155">
    <property type="protein sequence ID" value="TVS83163.1"/>
    <property type="molecule type" value="Genomic_DNA"/>
</dbReference>
<accession>A0A557XCD8</accession>
<keyword evidence="2" id="KW-1277">Toxin-antitoxin system</keyword>
<name>A0A557XCD8_9MYCO</name>
<evidence type="ECO:0000256" key="1">
    <source>
        <dbReference type="ARBA" id="ARBA00007521"/>
    </source>
</evidence>
<dbReference type="InterPro" id="IPR003477">
    <property type="entry name" value="PemK-like"/>
</dbReference>
<dbReference type="Proteomes" id="UP000320513">
    <property type="component" value="Unassembled WGS sequence"/>
</dbReference>
<dbReference type="SUPFAM" id="SSF50118">
    <property type="entry name" value="Cell growth inhibitor/plasmid maintenance toxic component"/>
    <property type="match status" value="1"/>
</dbReference>
<dbReference type="GO" id="GO:0006402">
    <property type="term" value="P:mRNA catabolic process"/>
    <property type="evidence" value="ECO:0007669"/>
    <property type="project" value="TreeGrafter"/>
</dbReference>
<dbReference type="GO" id="GO:0004521">
    <property type="term" value="F:RNA endonuclease activity"/>
    <property type="evidence" value="ECO:0007669"/>
    <property type="project" value="TreeGrafter"/>
</dbReference>
<dbReference type="PANTHER" id="PTHR33988">
    <property type="entry name" value="ENDORIBONUCLEASE MAZF-RELATED"/>
    <property type="match status" value="1"/>
</dbReference>